<dbReference type="Pfam" id="PF01551">
    <property type="entry name" value="Peptidase_M23"/>
    <property type="match status" value="1"/>
</dbReference>
<reference evidence="4" key="1">
    <citation type="submission" date="2020-05" db="EMBL/GenBank/DDBJ databases">
        <authorList>
            <person name="Chiriac C."/>
            <person name="Salcher M."/>
            <person name="Ghai R."/>
            <person name="Kavagutti S V."/>
        </authorList>
    </citation>
    <scope>NUCLEOTIDE SEQUENCE</scope>
</reference>
<feature type="compositionally biased region" description="Polar residues" evidence="1">
    <location>
        <begin position="1"/>
        <end position="11"/>
    </location>
</feature>
<dbReference type="GO" id="GO:0004222">
    <property type="term" value="F:metalloendopeptidase activity"/>
    <property type="evidence" value="ECO:0007669"/>
    <property type="project" value="TreeGrafter"/>
</dbReference>
<name>A0A6J7FQC6_9ZZZZ</name>
<accession>A0A6J7FQC6</accession>
<dbReference type="InterPro" id="IPR011055">
    <property type="entry name" value="Dup_hybrid_motif"/>
</dbReference>
<dbReference type="PANTHER" id="PTHR21666">
    <property type="entry name" value="PEPTIDASE-RELATED"/>
    <property type="match status" value="1"/>
</dbReference>
<keyword evidence="2" id="KW-0472">Membrane</keyword>
<evidence type="ECO:0000259" key="3">
    <source>
        <dbReference type="Pfam" id="PF01551"/>
    </source>
</evidence>
<dbReference type="PANTHER" id="PTHR21666:SF270">
    <property type="entry name" value="MUREIN HYDROLASE ACTIVATOR ENVC"/>
    <property type="match status" value="1"/>
</dbReference>
<keyword evidence="2" id="KW-1133">Transmembrane helix</keyword>
<dbReference type="EMBL" id="CAFBMB010000047">
    <property type="protein sequence ID" value="CAB4897922.1"/>
    <property type="molecule type" value="Genomic_DNA"/>
</dbReference>
<feature type="compositionally biased region" description="Polar residues" evidence="1">
    <location>
        <begin position="38"/>
        <end position="50"/>
    </location>
</feature>
<proteinExistence type="predicted"/>
<dbReference type="InterPro" id="IPR050570">
    <property type="entry name" value="Cell_wall_metabolism_enzyme"/>
</dbReference>
<protein>
    <submittedName>
        <fullName evidence="4">Unannotated protein</fullName>
    </submittedName>
</protein>
<dbReference type="InterPro" id="IPR016047">
    <property type="entry name" value="M23ase_b-sheet_dom"/>
</dbReference>
<keyword evidence="2" id="KW-0812">Transmembrane</keyword>
<dbReference type="AlphaFoldDB" id="A0A6J7FQC6"/>
<gene>
    <name evidence="4" type="ORF">UFOPK3516_00786</name>
</gene>
<sequence length="320" mass="33541">MPTSPQSTSAQALPKVDSAPRADGSPQGAGMAAPRSTGPDTSVRASNTTRARMARAIDRTTATNPSGRKRKRRSGPKVNTSTLARGRKLAPLLAMIFVGGLAVVTALPANAEFQNSSSVVAITNSHDLVVDASQTPKFLPGQSLEASSGALAASRDGVSATTLRTSFGGYTSASYVNNPNGTIQWPFSVTVPISDLFGWRIPPCNWCSADHKGVDFDAGEGYPIQIVADGVVTKVHPYDDNGDGMYVIITHDVNGLKFDSMYCHLLPGTIMVAEGQAVKVTQIVAQVGDTGASTGAHLHFEIHVNGAAIDPFAWLTEHAN</sequence>
<feature type="transmembrane region" description="Helical" evidence="2">
    <location>
        <begin position="89"/>
        <end position="109"/>
    </location>
</feature>
<evidence type="ECO:0000256" key="1">
    <source>
        <dbReference type="SAM" id="MobiDB-lite"/>
    </source>
</evidence>
<evidence type="ECO:0000313" key="4">
    <source>
        <dbReference type="EMBL" id="CAB4897922.1"/>
    </source>
</evidence>
<organism evidence="4">
    <name type="scientific">freshwater metagenome</name>
    <dbReference type="NCBI Taxonomy" id="449393"/>
    <lineage>
        <taxon>unclassified sequences</taxon>
        <taxon>metagenomes</taxon>
        <taxon>ecological metagenomes</taxon>
    </lineage>
</organism>
<dbReference type="SUPFAM" id="SSF51261">
    <property type="entry name" value="Duplicated hybrid motif"/>
    <property type="match status" value="1"/>
</dbReference>
<dbReference type="Gene3D" id="2.70.70.10">
    <property type="entry name" value="Glucose Permease (Domain IIA)"/>
    <property type="match status" value="1"/>
</dbReference>
<evidence type="ECO:0000256" key="2">
    <source>
        <dbReference type="SAM" id="Phobius"/>
    </source>
</evidence>
<feature type="domain" description="M23ase beta-sheet core" evidence="3">
    <location>
        <begin position="210"/>
        <end position="311"/>
    </location>
</feature>
<dbReference type="CDD" id="cd12797">
    <property type="entry name" value="M23_peptidase"/>
    <property type="match status" value="1"/>
</dbReference>
<feature type="region of interest" description="Disordered" evidence="1">
    <location>
        <begin position="1"/>
        <end position="83"/>
    </location>
</feature>